<name>A0A7S3V6G2_9STRA</name>
<sequence>MLEEDTPLRYLFHGISQGGILGSAYTSLLSSSGLLDGAIITSSGTPFSLIMSRSTIFPMYQELLLMSLHHNRHIRIFLSFVQMIFDSIEVGGLIEAGQPTMKTLIQAGLGDAVVTSYSTENMARAYSASSFQSNPREIFGLNPLEPTETTSCITEILYEEEYTTLSKTNVALETNNVHHCTRLDSAVTSQFIEFINTVSFLDVCVNGGCIRDNSNC</sequence>
<dbReference type="AlphaFoldDB" id="A0A7S3V6G2"/>
<evidence type="ECO:0000313" key="1">
    <source>
        <dbReference type="EMBL" id="CAE0459435.1"/>
    </source>
</evidence>
<organism evidence="1">
    <name type="scientific">Chaetoceros debilis</name>
    <dbReference type="NCBI Taxonomy" id="122233"/>
    <lineage>
        <taxon>Eukaryota</taxon>
        <taxon>Sar</taxon>
        <taxon>Stramenopiles</taxon>
        <taxon>Ochrophyta</taxon>
        <taxon>Bacillariophyta</taxon>
        <taxon>Coscinodiscophyceae</taxon>
        <taxon>Chaetocerotophycidae</taxon>
        <taxon>Chaetocerotales</taxon>
        <taxon>Chaetocerotaceae</taxon>
        <taxon>Chaetoceros</taxon>
    </lineage>
</organism>
<proteinExistence type="predicted"/>
<accession>A0A7S3V6G2</accession>
<dbReference type="EMBL" id="HBIO01005929">
    <property type="protein sequence ID" value="CAE0459435.1"/>
    <property type="molecule type" value="Transcribed_RNA"/>
</dbReference>
<gene>
    <name evidence="1" type="ORF">CDEB00056_LOCUS4276</name>
</gene>
<protein>
    <submittedName>
        <fullName evidence="1">Uncharacterized protein</fullName>
    </submittedName>
</protein>
<dbReference type="InterPro" id="IPR029058">
    <property type="entry name" value="AB_hydrolase_fold"/>
</dbReference>
<dbReference type="SUPFAM" id="SSF53474">
    <property type="entry name" value="alpha/beta-Hydrolases"/>
    <property type="match status" value="1"/>
</dbReference>
<reference evidence="1" key="1">
    <citation type="submission" date="2021-01" db="EMBL/GenBank/DDBJ databases">
        <authorList>
            <person name="Corre E."/>
            <person name="Pelletier E."/>
            <person name="Niang G."/>
            <person name="Scheremetjew M."/>
            <person name="Finn R."/>
            <person name="Kale V."/>
            <person name="Holt S."/>
            <person name="Cochrane G."/>
            <person name="Meng A."/>
            <person name="Brown T."/>
            <person name="Cohen L."/>
        </authorList>
    </citation>
    <scope>NUCLEOTIDE SEQUENCE</scope>
    <source>
        <strain evidence="1">MM31A-1</strain>
    </source>
</reference>